<protein>
    <submittedName>
        <fullName evidence="1">Ornithine cyclodeaminase</fullName>
    </submittedName>
</protein>
<dbReference type="EMBL" id="BALE01000024">
    <property type="protein sequence ID" value="GAN54563.1"/>
    <property type="molecule type" value="Genomic_DNA"/>
</dbReference>
<dbReference type="SUPFAM" id="SSF51735">
    <property type="entry name" value="NAD(P)-binding Rossmann-fold domains"/>
    <property type="match status" value="1"/>
</dbReference>
<dbReference type="Gene3D" id="3.40.50.720">
    <property type="entry name" value="NAD(P)-binding Rossmann-like Domain"/>
    <property type="match status" value="1"/>
</dbReference>
<comment type="caution">
    <text evidence="1">The sequence shown here is derived from an EMBL/GenBank/DDBJ whole genome shotgun (WGS) entry which is preliminary data.</text>
</comment>
<evidence type="ECO:0000313" key="2">
    <source>
        <dbReference type="Proteomes" id="UP000032679"/>
    </source>
</evidence>
<name>A0A0D6MMQ1_9PROT</name>
<dbReference type="RefSeq" id="WP_048849102.1">
    <property type="nucleotide sequence ID" value="NZ_BALE01000024.1"/>
</dbReference>
<dbReference type="Gene3D" id="3.30.1780.10">
    <property type="entry name" value="ornithine cyclodeaminase, domain 1"/>
    <property type="match status" value="1"/>
</dbReference>
<sequence length="344" mass="37089">MVRYVGVGNLVRLIGHVSIETVIRDLAGYIEADFHRWPDFEKTPRLASHSSDGVIELMPASDGASYGFKYVNGHPANTKAGLQTVTAFGVLSDVATGYPVLLAEMTILTALRTAATSALAARCLARPDARTMALIGLGAQSEFQALAFKTLLGITHLRVFDVEPAAATKLVRNLGGHGLDIVVASSSHDAVIGADIVTTVTADKLKATILSDNMIGAGVHVNAVGGDCPGKTELHPDILRRGRVFVELAEQTRIEGEIQQMPEDFPVVELWRVITGEASGRRDPREITIFDSVGFATEDFSALRYLRDRIHGSDFFEEIDLLAEPSDPRDLFSLLKPSRSGDPA</sequence>
<organism evidence="1 2">
    <name type="scientific">Tanticharoenia sakaeratensis NBRC 103193</name>
    <dbReference type="NCBI Taxonomy" id="1231623"/>
    <lineage>
        <taxon>Bacteria</taxon>
        <taxon>Pseudomonadati</taxon>
        <taxon>Pseudomonadota</taxon>
        <taxon>Alphaproteobacteria</taxon>
        <taxon>Acetobacterales</taxon>
        <taxon>Acetobacteraceae</taxon>
        <taxon>Tanticharoenia</taxon>
    </lineage>
</organism>
<proteinExistence type="predicted"/>
<evidence type="ECO:0000313" key="1">
    <source>
        <dbReference type="EMBL" id="GAN54563.1"/>
    </source>
</evidence>
<reference evidence="1 2" key="1">
    <citation type="submission" date="2012-10" db="EMBL/GenBank/DDBJ databases">
        <title>Genome sequencing of Tanticharoenia sakaeratensis NBRC 103193.</title>
        <authorList>
            <person name="Azuma Y."/>
            <person name="Hadano H."/>
            <person name="Hirakawa H."/>
            <person name="Matsushita K."/>
        </authorList>
    </citation>
    <scope>NUCLEOTIDE SEQUENCE [LARGE SCALE GENOMIC DNA]</scope>
    <source>
        <strain evidence="1 2">NBRC 103193</strain>
    </source>
</reference>
<dbReference type="Pfam" id="PF02423">
    <property type="entry name" value="OCD_Mu_crystall"/>
    <property type="match status" value="1"/>
</dbReference>
<dbReference type="Proteomes" id="UP000032679">
    <property type="component" value="Unassembled WGS sequence"/>
</dbReference>
<dbReference type="InterPro" id="IPR003462">
    <property type="entry name" value="ODC_Mu_crystall"/>
</dbReference>
<accession>A0A0D6MMQ1</accession>
<dbReference type="InterPro" id="IPR036291">
    <property type="entry name" value="NAD(P)-bd_dom_sf"/>
</dbReference>
<keyword evidence="2" id="KW-1185">Reference proteome</keyword>
<gene>
    <name evidence="1" type="ORF">Tasa_024_029</name>
</gene>
<dbReference type="InterPro" id="IPR023401">
    <property type="entry name" value="ODC_N"/>
</dbReference>
<dbReference type="NCBIfam" id="NF005762">
    <property type="entry name" value="PRK07589.1"/>
    <property type="match status" value="1"/>
</dbReference>
<dbReference type="PANTHER" id="PTHR13812:SF19">
    <property type="entry name" value="KETIMINE REDUCTASE MU-CRYSTALLIN"/>
    <property type="match status" value="1"/>
</dbReference>
<dbReference type="OrthoDB" id="7209364at2"/>
<dbReference type="STRING" id="1231623.Tasa_024_029"/>
<dbReference type="PANTHER" id="PTHR13812">
    <property type="entry name" value="KETIMINE REDUCTASE MU-CRYSTALLIN"/>
    <property type="match status" value="1"/>
</dbReference>
<dbReference type="AlphaFoldDB" id="A0A0D6MMQ1"/>